<dbReference type="EMBL" id="JAHHHW010000095">
    <property type="protein sequence ID" value="MBW4432926.1"/>
    <property type="molecule type" value="Genomic_DNA"/>
</dbReference>
<keyword evidence="1" id="KW-1133">Transmembrane helix</keyword>
<proteinExistence type="predicted"/>
<dbReference type="InterPro" id="IPR051082">
    <property type="entry name" value="Pentapeptide-BTB/POZ_domain"/>
</dbReference>
<reference evidence="2" key="1">
    <citation type="submission" date="2021-05" db="EMBL/GenBank/DDBJ databases">
        <authorList>
            <person name="Pietrasiak N."/>
            <person name="Ward R."/>
            <person name="Stajich J.E."/>
            <person name="Kurbessoian T."/>
        </authorList>
    </citation>
    <scope>NUCLEOTIDE SEQUENCE</scope>
    <source>
        <strain evidence="2">HA4357-MV3</strain>
    </source>
</reference>
<evidence type="ECO:0000313" key="2">
    <source>
        <dbReference type="EMBL" id="MBW4432926.1"/>
    </source>
</evidence>
<dbReference type="PANTHER" id="PTHR14136">
    <property type="entry name" value="BTB_POZ DOMAIN-CONTAINING PROTEIN KCTD9"/>
    <property type="match status" value="1"/>
</dbReference>
<dbReference type="SUPFAM" id="SSF103473">
    <property type="entry name" value="MFS general substrate transporter"/>
    <property type="match status" value="1"/>
</dbReference>
<reference evidence="2" key="2">
    <citation type="journal article" date="2022" name="Microbiol. Resour. Announc.">
        <title>Metagenome Sequencing to Explore Phylogenomics of Terrestrial Cyanobacteria.</title>
        <authorList>
            <person name="Ward R.D."/>
            <person name="Stajich J.E."/>
            <person name="Johansen J.R."/>
            <person name="Huntemann M."/>
            <person name="Clum A."/>
            <person name="Foster B."/>
            <person name="Foster B."/>
            <person name="Roux S."/>
            <person name="Palaniappan K."/>
            <person name="Varghese N."/>
            <person name="Mukherjee S."/>
            <person name="Reddy T.B.K."/>
            <person name="Daum C."/>
            <person name="Copeland A."/>
            <person name="Chen I.A."/>
            <person name="Ivanova N.N."/>
            <person name="Kyrpides N.C."/>
            <person name="Shapiro N."/>
            <person name="Eloe-Fadrosh E.A."/>
            <person name="Pietrasiak N."/>
        </authorList>
    </citation>
    <scope>NUCLEOTIDE SEQUENCE</scope>
    <source>
        <strain evidence="2">HA4357-MV3</strain>
    </source>
</reference>
<feature type="transmembrane region" description="Helical" evidence="1">
    <location>
        <begin position="205"/>
        <end position="229"/>
    </location>
</feature>
<feature type="transmembrane region" description="Helical" evidence="1">
    <location>
        <begin position="149"/>
        <end position="167"/>
    </location>
</feature>
<protein>
    <submittedName>
        <fullName evidence="2">Pentapeptide repeat-containing protein</fullName>
    </submittedName>
</protein>
<feature type="transmembrane region" description="Helical" evidence="1">
    <location>
        <begin position="80"/>
        <end position="105"/>
    </location>
</feature>
<sequence>MSRGVRLYSPTVNPVCIRIFVKRYNSSEFNFANQDLQNRSFQKRNLIGADFSGADIRGCDFSKALLREANFKEVKAGQTLTHLIITIIVAVVVAIATFHAISQILFNVLGVTPEEPAWFYTLVFFSVLGIVTVASAVRVINHTRLFIKRVATTVSGALLGALLALFYRGITTIQNQPQVGIKTLILSAVITGLLGFCFPRGLAGVGIGVGGTVAAYGFAFLLAAVAFAHLSTLHLVWGLVWGSLCVGAIALVMLLLVENVKEITRCFATSFRSADLTNANFENAKLGNTDFSKAVGYRS</sequence>
<feature type="transmembrane region" description="Helical" evidence="1">
    <location>
        <begin position="117"/>
        <end position="137"/>
    </location>
</feature>
<evidence type="ECO:0000313" key="3">
    <source>
        <dbReference type="Proteomes" id="UP000813215"/>
    </source>
</evidence>
<dbReference type="SUPFAM" id="SSF141571">
    <property type="entry name" value="Pentapeptide repeat-like"/>
    <property type="match status" value="1"/>
</dbReference>
<organism evidence="2 3">
    <name type="scientific">Pelatocladus maniniholoensis HA4357-MV3</name>
    <dbReference type="NCBI Taxonomy" id="1117104"/>
    <lineage>
        <taxon>Bacteria</taxon>
        <taxon>Bacillati</taxon>
        <taxon>Cyanobacteriota</taxon>
        <taxon>Cyanophyceae</taxon>
        <taxon>Nostocales</taxon>
        <taxon>Nostocaceae</taxon>
        <taxon>Pelatocladus</taxon>
    </lineage>
</organism>
<feature type="transmembrane region" description="Helical" evidence="1">
    <location>
        <begin position="179"/>
        <end position="198"/>
    </location>
</feature>
<dbReference type="Gene3D" id="2.160.20.80">
    <property type="entry name" value="E3 ubiquitin-protein ligase SopA"/>
    <property type="match status" value="1"/>
</dbReference>
<dbReference type="AlphaFoldDB" id="A0A9E3LTC3"/>
<gene>
    <name evidence="2" type="ORF">KME28_14660</name>
</gene>
<accession>A0A9E3LTC3</accession>
<dbReference type="Pfam" id="PF00805">
    <property type="entry name" value="Pentapeptide"/>
    <property type="match status" value="2"/>
</dbReference>
<dbReference type="PANTHER" id="PTHR14136:SF17">
    <property type="entry name" value="BTB_POZ DOMAIN-CONTAINING PROTEIN KCTD9"/>
    <property type="match status" value="1"/>
</dbReference>
<name>A0A9E3LTC3_9NOST</name>
<dbReference type="InterPro" id="IPR001646">
    <property type="entry name" value="5peptide_repeat"/>
</dbReference>
<dbReference type="Proteomes" id="UP000813215">
    <property type="component" value="Unassembled WGS sequence"/>
</dbReference>
<comment type="caution">
    <text evidence="2">The sequence shown here is derived from an EMBL/GenBank/DDBJ whole genome shotgun (WGS) entry which is preliminary data.</text>
</comment>
<keyword evidence="1" id="KW-0472">Membrane</keyword>
<evidence type="ECO:0000256" key="1">
    <source>
        <dbReference type="SAM" id="Phobius"/>
    </source>
</evidence>
<dbReference type="InterPro" id="IPR036259">
    <property type="entry name" value="MFS_trans_sf"/>
</dbReference>
<feature type="transmembrane region" description="Helical" evidence="1">
    <location>
        <begin position="235"/>
        <end position="257"/>
    </location>
</feature>
<keyword evidence="1" id="KW-0812">Transmembrane</keyword>